<organism evidence="1 2">
    <name type="scientific">Trifolium pratense</name>
    <name type="common">Red clover</name>
    <dbReference type="NCBI Taxonomy" id="57577"/>
    <lineage>
        <taxon>Eukaryota</taxon>
        <taxon>Viridiplantae</taxon>
        <taxon>Streptophyta</taxon>
        <taxon>Embryophyta</taxon>
        <taxon>Tracheophyta</taxon>
        <taxon>Spermatophyta</taxon>
        <taxon>Magnoliopsida</taxon>
        <taxon>eudicotyledons</taxon>
        <taxon>Gunneridae</taxon>
        <taxon>Pentapetalae</taxon>
        <taxon>rosids</taxon>
        <taxon>fabids</taxon>
        <taxon>Fabales</taxon>
        <taxon>Fabaceae</taxon>
        <taxon>Papilionoideae</taxon>
        <taxon>50 kb inversion clade</taxon>
        <taxon>NPAAA clade</taxon>
        <taxon>Hologalegina</taxon>
        <taxon>IRL clade</taxon>
        <taxon>Trifolieae</taxon>
        <taxon>Trifolium</taxon>
    </lineage>
</organism>
<dbReference type="EMBL" id="ASHM01024194">
    <property type="protein sequence ID" value="PNX72088.1"/>
    <property type="molecule type" value="Genomic_DNA"/>
</dbReference>
<name>A0A2K3L0P0_TRIPR</name>
<reference evidence="1 2" key="1">
    <citation type="journal article" date="2014" name="Am. J. Bot.">
        <title>Genome assembly and annotation for red clover (Trifolium pratense; Fabaceae).</title>
        <authorList>
            <person name="Istvanek J."/>
            <person name="Jaros M."/>
            <person name="Krenek A."/>
            <person name="Repkova J."/>
        </authorList>
    </citation>
    <scope>NUCLEOTIDE SEQUENCE [LARGE SCALE GENOMIC DNA]</scope>
    <source>
        <strain evidence="2">cv. Tatra</strain>
        <tissue evidence="1">Young leaves</tissue>
    </source>
</reference>
<dbReference type="Proteomes" id="UP000236291">
    <property type="component" value="Unassembled WGS sequence"/>
</dbReference>
<evidence type="ECO:0000313" key="1">
    <source>
        <dbReference type="EMBL" id="PNX72088.1"/>
    </source>
</evidence>
<gene>
    <name evidence="1" type="ORF">L195_g027977</name>
</gene>
<dbReference type="AlphaFoldDB" id="A0A2K3L0P0"/>
<sequence>MGVGVGFVLPPEQPLGLGDDFGCGFGKCQTRTHGHPLPSLLIHIDGLVTVEGCDKCGGSLSSPVGSVRTLVVWWEMDLKFQMVWLKSSSGGTVWLREWRDALTQVEDQDLTKLKELLLNVNLNPNSADRWRWSIGYAGLFSVKCCYKFLIQNDLAEAIHPRTLEAVKNM</sequence>
<proteinExistence type="predicted"/>
<evidence type="ECO:0000313" key="2">
    <source>
        <dbReference type="Proteomes" id="UP000236291"/>
    </source>
</evidence>
<accession>A0A2K3L0P0</accession>
<reference evidence="1 2" key="2">
    <citation type="journal article" date="2017" name="Front. Plant Sci.">
        <title>Gene Classification and Mining of Molecular Markers Useful in Red Clover (Trifolium pratense) Breeding.</title>
        <authorList>
            <person name="Istvanek J."/>
            <person name="Dluhosova J."/>
            <person name="Dluhos P."/>
            <person name="Patkova L."/>
            <person name="Nedelnik J."/>
            <person name="Repkova J."/>
        </authorList>
    </citation>
    <scope>NUCLEOTIDE SEQUENCE [LARGE SCALE GENOMIC DNA]</scope>
    <source>
        <strain evidence="2">cv. Tatra</strain>
        <tissue evidence="1">Young leaves</tissue>
    </source>
</reference>
<protein>
    <submittedName>
        <fullName evidence="1">Uncharacterized protein</fullName>
    </submittedName>
</protein>
<comment type="caution">
    <text evidence="1">The sequence shown here is derived from an EMBL/GenBank/DDBJ whole genome shotgun (WGS) entry which is preliminary data.</text>
</comment>